<accession>A0A4P7VJD0</accession>
<organism evidence="5 6">
    <name type="scientific">Muribaculum gordoncarteri</name>
    <dbReference type="NCBI Taxonomy" id="2530390"/>
    <lineage>
        <taxon>Bacteria</taxon>
        <taxon>Pseudomonadati</taxon>
        <taxon>Bacteroidota</taxon>
        <taxon>Bacteroidia</taxon>
        <taxon>Bacteroidales</taxon>
        <taxon>Muribaculaceae</taxon>
        <taxon>Muribaculum</taxon>
    </lineage>
</organism>
<dbReference type="PANTHER" id="PTHR46797:SF23">
    <property type="entry name" value="HTH-TYPE TRANSCRIPTIONAL REGULATOR SUTR"/>
    <property type="match status" value="1"/>
</dbReference>
<dbReference type="CDD" id="cd00093">
    <property type="entry name" value="HTH_XRE"/>
    <property type="match status" value="1"/>
</dbReference>
<name>A0A4P7VJD0_9BACT</name>
<dbReference type="Gene3D" id="1.10.260.40">
    <property type="entry name" value="lambda repressor-like DNA-binding domains"/>
    <property type="match status" value="1"/>
</dbReference>
<keyword evidence="3" id="KW-0804">Transcription</keyword>
<dbReference type="InterPro" id="IPR010982">
    <property type="entry name" value="Lambda_DNA-bd_dom_sf"/>
</dbReference>
<dbReference type="InterPro" id="IPR050807">
    <property type="entry name" value="TransReg_Diox_bact_type"/>
</dbReference>
<dbReference type="RefSeq" id="WP_136410185.1">
    <property type="nucleotide sequence ID" value="NZ_CP039393.1"/>
</dbReference>
<feature type="domain" description="HTH cro/C1-type" evidence="4">
    <location>
        <begin position="6"/>
        <end position="60"/>
    </location>
</feature>
<dbReference type="PROSITE" id="PS50943">
    <property type="entry name" value="HTH_CROC1"/>
    <property type="match status" value="1"/>
</dbReference>
<dbReference type="GO" id="GO:0003677">
    <property type="term" value="F:DNA binding"/>
    <property type="evidence" value="ECO:0007669"/>
    <property type="project" value="UniProtKB-KW"/>
</dbReference>
<keyword evidence="2" id="KW-0238">DNA-binding</keyword>
<dbReference type="PANTHER" id="PTHR46797">
    <property type="entry name" value="HTH-TYPE TRANSCRIPTIONAL REGULATOR"/>
    <property type="match status" value="1"/>
</dbReference>
<keyword evidence="6" id="KW-1185">Reference proteome</keyword>
<dbReference type="Pfam" id="PF01381">
    <property type="entry name" value="HTH_3"/>
    <property type="match status" value="1"/>
</dbReference>
<dbReference type="OrthoDB" id="2902336at2"/>
<gene>
    <name evidence="5" type="ORF">E7746_05925</name>
</gene>
<evidence type="ECO:0000256" key="1">
    <source>
        <dbReference type="ARBA" id="ARBA00023015"/>
    </source>
</evidence>
<dbReference type="GO" id="GO:0005829">
    <property type="term" value="C:cytosol"/>
    <property type="evidence" value="ECO:0007669"/>
    <property type="project" value="TreeGrafter"/>
</dbReference>
<evidence type="ECO:0000313" key="5">
    <source>
        <dbReference type="EMBL" id="QCD35464.1"/>
    </source>
</evidence>
<dbReference type="AlphaFoldDB" id="A0A4P7VJD0"/>
<protein>
    <submittedName>
        <fullName evidence="5">XRE family transcriptional regulator</fullName>
    </submittedName>
</protein>
<dbReference type="GO" id="GO:0003700">
    <property type="term" value="F:DNA-binding transcription factor activity"/>
    <property type="evidence" value="ECO:0007669"/>
    <property type="project" value="TreeGrafter"/>
</dbReference>
<sequence length="67" mass="7586">MFGRNVQLRRQSIGISQEELAFRAGLHRTYIGMVERAERSISLQNAKKIADALNVKLDNLLNDGEKT</sequence>
<dbReference type="SMART" id="SM00530">
    <property type="entry name" value="HTH_XRE"/>
    <property type="match status" value="1"/>
</dbReference>
<evidence type="ECO:0000313" key="6">
    <source>
        <dbReference type="Proteomes" id="UP000297031"/>
    </source>
</evidence>
<keyword evidence="1" id="KW-0805">Transcription regulation</keyword>
<dbReference type="KEGG" id="mgod:E7746_05925"/>
<evidence type="ECO:0000259" key="4">
    <source>
        <dbReference type="PROSITE" id="PS50943"/>
    </source>
</evidence>
<dbReference type="InterPro" id="IPR001387">
    <property type="entry name" value="Cro/C1-type_HTH"/>
</dbReference>
<dbReference type="Proteomes" id="UP000297031">
    <property type="component" value="Chromosome"/>
</dbReference>
<dbReference type="SUPFAM" id="SSF47413">
    <property type="entry name" value="lambda repressor-like DNA-binding domains"/>
    <property type="match status" value="1"/>
</dbReference>
<dbReference type="EMBL" id="CP039393">
    <property type="protein sequence ID" value="QCD35464.1"/>
    <property type="molecule type" value="Genomic_DNA"/>
</dbReference>
<proteinExistence type="predicted"/>
<evidence type="ECO:0000256" key="2">
    <source>
        <dbReference type="ARBA" id="ARBA00023125"/>
    </source>
</evidence>
<evidence type="ECO:0000256" key="3">
    <source>
        <dbReference type="ARBA" id="ARBA00023163"/>
    </source>
</evidence>
<reference evidence="5 6" key="1">
    <citation type="submission" date="2019-02" db="EMBL/GenBank/DDBJ databases">
        <title>Isolation and identification of novel species under the genus Muribaculum.</title>
        <authorList>
            <person name="Miyake S."/>
            <person name="Ding Y."/>
            <person name="Low A."/>
            <person name="Soh M."/>
            <person name="Seedorf H."/>
        </authorList>
    </citation>
    <scope>NUCLEOTIDE SEQUENCE [LARGE SCALE GENOMIC DNA]</scope>
    <source>
        <strain evidence="5 6">TLL-A4</strain>
    </source>
</reference>